<proteinExistence type="predicted"/>
<comment type="caution">
    <text evidence="1">The sequence shown here is derived from an EMBL/GenBank/DDBJ whole genome shotgun (WGS) entry which is preliminary data.</text>
</comment>
<protein>
    <submittedName>
        <fullName evidence="1">Uncharacterized protein</fullName>
    </submittedName>
</protein>
<reference evidence="1" key="1">
    <citation type="submission" date="2013-01" db="EMBL/GenBank/DDBJ databases">
        <title>Genome draft of Hydrogenophaga taeniospiralis 2K1.</title>
        <authorList>
            <person name="Gomila M."/>
            <person name="Lalucat J."/>
        </authorList>
    </citation>
    <scope>NUCLEOTIDE SEQUENCE</scope>
    <source>
        <strain evidence="1">CCUG 15921</strain>
    </source>
</reference>
<sequence>MRDQPKAQVSATTSAMSQPVLLGLSASMSPMIRHTPARVGTAGRRAQMQWLAIRRQPAQRPPPEPRAT</sequence>
<dbReference type="EMBL" id="AOGK01000011">
    <property type="protein sequence ID" value="MDG5976272.1"/>
    <property type="molecule type" value="Genomic_DNA"/>
</dbReference>
<accession>A0A9X4NS98</accession>
<name>A0A9X4NS98_9BURK</name>
<organism evidence="1 2">
    <name type="scientific">Hydrogenophaga taeniospiralis CCUG 15921</name>
    <dbReference type="NCBI Taxonomy" id="1281780"/>
    <lineage>
        <taxon>Bacteria</taxon>
        <taxon>Pseudomonadati</taxon>
        <taxon>Pseudomonadota</taxon>
        <taxon>Betaproteobacteria</taxon>
        <taxon>Burkholderiales</taxon>
        <taxon>Comamonadaceae</taxon>
        <taxon>Hydrogenophaga</taxon>
    </lineage>
</organism>
<gene>
    <name evidence="1" type="ORF">H010_13491</name>
</gene>
<dbReference type="Proteomes" id="UP001152876">
    <property type="component" value="Unassembled WGS sequence"/>
</dbReference>
<evidence type="ECO:0000313" key="2">
    <source>
        <dbReference type="Proteomes" id="UP001152876"/>
    </source>
</evidence>
<keyword evidence="2" id="KW-1185">Reference proteome</keyword>
<evidence type="ECO:0000313" key="1">
    <source>
        <dbReference type="EMBL" id="MDG5976272.1"/>
    </source>
</evidence>
<dbReference type="AlphaFoldDB" id="A0A9X4NS98"/>